<dbReference type="InterPro" id="IPR036890">
    <property type="entry name" value="HATPase_C_sf"/>
</dbReference>
<evidence type="ECO:0000256" key="3">
    <source>
        <dbReference type="ARBA" id="ARBA00012438"/>
    </source>
</evidence>
<keyword evidence="7" id="KW-0547">Nucleotide-binding</keyword>
<keyword evidence="6 14" id="KW-0812">Transmembrane</keyword>
<evidence type="ECO:0000313" key="19">
    <source>
        <dbReference type="Proteomes" id="UP000249799"/>
    </source>
</evidence>
<dbReference type="Pfam" id="PF02518">
    <property type="entry name" value="HATPase_c"/>
    <property type="match status" value="1"/>
</dbReference>
<dbReference type="KEGG" id="bsed:DN745_04615"/>
<dbReference type="EC" id="2.7.13.3" evidence="3"/>
<dbReference type="Pfam" id="PF00512">
    <property type="entry name" value="HisKA"/>
    <property type="match status" value="1"/>
</dbReference>
<sequence>MRRHLSPESVSKDLSMSPLSLIVMAIVALLGLATAVGAALMLVARNKRQAELEHQAEVERQAAIKLDASLQTRAHAPQPGRASAASTIDDLDSAREILATMSHEIRTPLNGVLGMLQLLENTSLTREQRRIVQTISDSGQVLSRVVDDYLTYYRLQSGQQLIATPAACELEDVVLQAMMRYQGLARERGLNIVLVSETRIPYLVKTDALRLQQVLANLILNAIKYTEIGEVCVSLEQHGERTEISVSDTGPGLSPKALETIFKPFIREESTANAESGTGLGLSIARQLTGALGGELSVDSEVGVGTSFTLSFPFEILVASPPKLAKMPWKSALILGGSPAASMALAELLEELGLRAHLADAPRTRAHFAADIVFEFSSDAPAGVLPTPLNARDKVDVIWLSDPRAHDLDLDEGANLLLQPFSRGTLRELLEGMTSDDPRRTIRTGRWRRSMADSNPLSILIAEDDSVSAQVIVGMLAGLGYTPTVVTTGPQAVEALRLGRFDVALLDINLPGMGGLEIIKRVDARNTWWVAMSASVQPELRARCRAAGFRDFLTKPLTVGGLRSALTRGAIRDSGVVDPRAGRAAINQMRDLFAQSPAAYRDLLAAHISQTDLLCADLESGFKNAADLSTARRAAHTLQAGAASFGCERVYNYARILDIEWDTLKPSKRAEIVAHLLKAWREEERAQIVGELEAARDAC</sequence>
<dbReference type="EMBL" id="CP030032">
    <property type="protein sequence ID" value="AWV88658.1"/>
    <property type="molecule type" value="Genomic_DNA"/>
</dbReference>
<dbReference type="OrthoDB" id="5469734at2"/>
<feature type="domain" description="Response regulatory" evidence="16">
    <location>
        <begin position="458"/>
        <end position="570"/>
    </location>
</feature>
<feature type="transmembrane region" description="Helical" evidence="14">
    <location>
        <begin position="21"/>
        <end position="44"/>
    </location>
</feature>
<dbReference type="InterPro" id="IPR036641">
    <property type="entry name" value="HPT_dom_sf"/>
</dbReference>
<feature type="modified residue" description="Phosphohistidine" evidence="12">
    <location>
        <position position="636"/>
    </location>
</feature>
<keyword evidence="8" id="KW-0067">ATP-binding</keyword>
<dbReference type="PROSITE" id="PS50109">
    <property type="entry name" value="HIS_KIN"/>
    <property type="match status" value="1"/>
</dbReference>
<keyword evidence="5 13" id="KW-0597">Phosphoprotein</keyword>
<name>A0A2Z4FJ06_9DELT</name>
<evidence type="ECO:0000259" key="15">
    <source>
        <dbReference type="PROSITE" id="PS50109"/>
    </source>
</evidence>
<reference evidence="18 19" key="1">
    <citation type="submission" date="2018-06" db="EMBL/GenBank/DDBJ databases">
        <title>Lujinxingia sediminis gen. nov. sp. nov., a new facultative anaerobic member of the class Deltaproteobacteria, and proposal of Lujinxingaceae fam. nov.</title>
        <authorList>
            <person name="Guo L.-Y."/>
            <person name="Li C.-M."/>
            <person name="Wang S."/>
            <person name="Du Z.-J."/>
        </authorList>
    </citation>
    <scope>NUCLEOTIDE SEQUENCE [LARGE SCALE GENOMIC DNA]</scope>
    <source>
        <strain evidence="18 19">FA350</strain>
    </source>
</reference>
<dbReference type="Gene3D" id="1.20.120.160">
    <property type="entry name" value="HPT domain"/>
    <property type="match status" value="1"/>
</dbReference>
<comment type="subcellular location">
    <subcellularLocation>
        <location evidence="2">Cell membrane</location>
        <topology evidence="2">Multi-pass membrane protein</topology>
    </subcellularLocation>
</comment>
<dbReference type="PRINTS" id="PR00344">
    <property type="entry name" value="BCTRLSENSOR"/>
</dbReference>
<dbReference type="PROSITE" id="PS50894">
    <property type="entry name" value="HPT"/>
    <property type="match status" value="1"/>
</dbReference>
<dbReference type="PANTHER" id="PTHR45339">
    <property type="entry name" value="HYBRID SIGNAL TRANSDUCTION HISTIDINE KINASE J"/>
    <property type="match status" value="1"/>
</dbReference>
<dbReference type="Gene3D" id="3.30.565.10">
    <property type="entry name" value="Histidine kinase-like ATPase, C-terminal domain"/>
    <property type="match status" value="1"/>
</dbReference>
<dbReference type="SUPFAM" id="SSF52172">
    <property type="entry name" value="CheY-like"/>
    <property type="match status" value="1"/>
</dbReference>
<dbReference type="SMART" id="SM00388">
    <property type="entry name" value="HisKA"/>
    <property type="match status" value="1"/>
</dbReference>
<proteinExistence type="predicted"/>
<accession>A0A2Z4FJ06</accession>
<dbReference type="InterPro" id="IPR008207">
    <property type="entry name" value="Sig_transdc_His_kin_Hpt_dom"/>
</dbReference>
<dbReference type="Proteomes" id="UP000249799">
    <property type="component" value="Chromosome"/>
</dbReference>
<dbReference type="InterPro" id="IPR003661">
    <property type="entry name" value="HisK_dim/P_dom"/>
</dbReference>
<dbReference type="InterPro" id="IPR001789">
    <property type="entry name" value="Sig_transdc_resp-reg_receiver"/>
</dbReference>
<dbReference type="InterPro" id="IPR004358">
    <property type="entry name" value="Sig_transdc_His_kin-like_C"/>
</dbReference>
<evidence type="ECO:0000259" key="16">
    <source>
        <dbReference type="PROSITE" id="PS50110"/>
    </source>
</evidence>
<evidence type="ECO:0000256" key="14">
    <source>
        <dbReference type="SAM" id="Phobius"/>
    </source>
</evidence>
<evidence type="ECO:0000256" key="4">
    <source>
        <dbReference type="ARBA" id="ARBA00022475"/>
    </source>
</evidence>
<evidence type="ECO:0000256" key="1">
    <source>
        <dbReference type="ARBA" id="ARBA00000085"/>
    </source>
</evidence>
<dbReference type="PROSITE" id="PS50110">
    <property type="entry name" value="RESPONSE_REGULATORY"/>
    <property type="match status" value="1"/>
</dbReference>
<keyword evidence="11 14" id="KW-0472">Membrane</keyword>
<dbReference type="CDD" id="cd00082">
    <property type="entry name" value="HisKA"/>
    <property type="match status" value="1"/>
</dbReference>
<dbReference type="CDD" id="cd17546">
    <property type="entry name" value="REC_hyHK_CKI1_RcsC-like"/>
    <property type="match status" value="1"/>
</dbReference>
<evidence type="ECO:0000256" key="10">
    <source>
        <dbReference type="ARBA" id="ARBA00023012"/>
    </source>
</evidence>
<comment type="catalytic activity">
    <reaction evidence="1">
        <text>ATP + protein L-histidine = ADP + protein N-phospho-L-histidine.</text>
        <dbReference type="EC" id="2.7.13.3"/>
    </reaction>
</comment>
<evidence type="ECO:0000256" key="12">
    <source>
        <dbReference type="PROSITE-ProRule" id="PRU00110"/>
    </source>
</evidence>
<gene>
    <name evidence="18" type="ORF">DN745_04615</name>
</gene>
<dbReference type="GO" id="GO:0000155">
    <property type="term" value="F:phosphorelay sensor kinase activity"/>
    <property type="evidence" value="ECO:0007669"/>
    <property type="project" value="InterPro"/>
</dbReference>
<dbReference type="SUPFAM" id="SSF47226">
    <property type="entry name" value="Histidine-containing phosphotransfer domain, HPT domain"/>
    <property type="match status" value="1"/>
</dbReference>
<dbReference type="SUPFAM" id="SSF47384">
    <property type="entry name" value="Homodimeric domain of signal transducing histidine kinase"/>
    <property type="match status" value="1"/>
</dbReference>
<keyword evidence="19" id="KW-1185">Reference proteome</keyword>
<protein>
    <recommendedName>
        <fullName evidence="3">histidine kinase</fullName>
        <ecNumber evidence="3">2.7.13.3</ecNumber>
    </recommendedName>
</protein>
<dbReference type="InterPro" id="IPR011006">
    <property type="entry name" value="CheY-like_superfamily"/>
</dbReference>
<evidence type="ECO:0000256" key="8">
    <source>
        <dbReference type="ARBA" id="ARBA00022840"/>
    </source>
</evidence>
<dbReference type="AlphaFoldDB" id="A0A2Z4FJ06"/>
<dbReference type="SMART" id="SM00387">
    <property type="entry name" value="HATPase_c"/>
    <property type="match status" value="1"/>
</dbReference>
<feature type="domain" description="Histidine kinase" evidence="15">
    <location>
        <begin position="100"/>
        <end position="316"/>
    </location>
</feature>
<evidence type="ECO:0000256" key="13">
    <source>
        <dbReference type="PROSITE-ProRule" id="PRU00169"/>
    </source>
</evidence>
<dbReference type="Pfam" id="PF00072">
    <property type="entry name" value="Response_reg"/>
    <property type="match status" value="1"/>
</dbReference>
<dbReference type="SUPFAM" id="SSF55874">
    <property type="entry name" value="ATPase domain of HSP90 chaperone/DNA topoisomerase II/histidine kinase"/>
    <property type="match status" value="1"/>
</dbReference>
<dbReference type="InterPro" id="IPR036097">
    <property type="entry name" value="HisK_dim/P_sf"/>
</dbReference>
<evidence type="ECO:0000256" key="11">
    <source>
        <dbReference type="ARBA" id="ARBA00023136"/>
    </source>
</evidence>
<organism evidence="18 19">
    <name type="scientific">Bradymonas sediminis</name>
    <dbReference type="NCBI Taxonomy" id="1548548"/>
    <lineage>
        <taxon>Bacteria</taxon>
        <taxon>Deltaproteobacteria</taxon>
        <taxon>Bradymonadales</taxon>
        <taxon>Bradymonadaceae</taxon>
        <taxon>Bradymonas</taxon>
    </lineage>
</organism>
<keyword evidence="4" id="KW-1003">Cell membrane</keyword>
<evidence type="ECO:0000256" key="2">
    <source>
        <dbReference type="ARBA" id="ARBA00004651"/>
    </source>
</evidence>
<evidence type="ECO:0000256" key="5">
    <source>
        <dbReference type="ARBA" id="ARBA00022553"/>
    </source>
</evidence>
<dbReference type="Gene3D" id="1.10.287.130">
    <property type="match status" value="1"/>
</dbReference>
<dbReference type="GO" id="GO:0005886">
    <property type="term" value="C:plasma membrane"/>
    <property type="evidence" value="ECO:0007669"/>
    <property type="project" value="UniProtKB-SubCell"/>
</dbReference>
<dbReference type="PANTHER" id="PTHR45339:SF1">
    <property type="entry name" value="HYBRID SIGNAL TRANSDUCTION HISTIDINE KINASE J"/>
    <property type="match status" value="1"/>
</dbReference>
<dbReference type="InterPro" id="IPR003594">
    <property type="entry name" value="HATPase_dom"/>
</dbReference>
<evidence type="ECO:0000256" key="7">
    <source>
        <dbReference type="ARBA" id="ARBA00022741"/>
    </source>
</evidence>
<evidence type="ECO:0000256" key="6">
    <source>
        <dbReference type="ARBA" id="ARBA00022692"/>
    </source>
</evidence>
<dbReference type="SMART" id="SM00448">
    <property type="entry name" value="REC"/>
    <property type="match status" value="1"/>
</dbReference>
<keyword evidence="9 14" id="KW-1133">Transmembrane helix</keyword>
<feature type="modified residue" description="4-aspartylphosphate" evidence="13">
    <location>
        <position position="507"/>
    </location>
</feature>
<evidence type="ECO:0000256" key="9">
    <source>
        <dbReference type="ARBA" id="ARBA00022989"/>
    </source>
</evidence>
<evidence type="ECO:0000313" key="18">
    <source>
        <dbReference type="EMBL" id="AWV88658.1"/>
    </source>
</evidence>
<feature type="domain" description="HPt" evidence="17">
    <location>
        <begin position="596"/>
        <end position="699"/>
    </location>
</feature>
<dbReference type="GO" id="GO:0005524">
    <property type="term" value="F:ATP binding"/>
    <property type="evidence" value="ECO:0007669"/>
    <property type="project" value="UniProtKB-KW"/>
</dbReference>
<dbReference type="Gene3D" id="3.40.50.2300">
    <property type="match status" value="1"/>
</dbReference>
<dbReference type="InterPro" id="IPR005467">
    <property type="entry name" value="His_kinase_dom"/>
</dbReference>
<keyword evidence="10" id="KW-0902">Two-component regulatory system</keyword>
<evidence type="ECO:0000259" key="17">
    <source>
        <dbReference type="PROSITE" id="PS50894"/>
    </source>
</evidence>